<keyword evidence="5" id="KW-0949">S-adenosyl-L-methionine</keyword>
<accession>A0A2I0CRT7</accession>
<gene>
    <name evidence="9" type="ORF">CW360_05625</name>
</gene>
<evidence type="ECO:0000313" key="9">
    <source>
        <dbReference type="EMBL" id="PKF71877.1"/>
    </source>
</evidence>
<evidence type="ECO:0000256" key="7">
    <source>
        <dbReference type="ARBA" id="ARBA00047942"/>
    </source>
</evidence>
<comment type="caution">
    <text evidence="9">The sequence shown here is derived from an EMBL/GenBank/DDBJ whole genome shotgun (WGS) entry which is preliminary data.</text>
</comment>
<dbReference type="Pfam" id="PF07669">
    <property type="entry name" value="Eco57I"/>
    <property type="match status" value="1"/>
</dbReference>
<dbReference type="InterPro" id="IPR002052">
    <property type="entry name" value="DNA_methylase_N6_adenine_CS"/>
</dbReference>
<keyword evidence="3 9" id="KW-0489">Methyltransferase</keyword>
<dbReference type="Proteomes" id="UP000242861">
    <property type="component" value="Unassembled WGS sequence"/>
</dbReference>
<dbReference type="AlphaFoldDB" id="A0A2I0CRT7"/>
<dbReference type="InterPro" id="IPR029063">
    <property type="entry name" value="SAM-dependent_MTases_sf"/>
</dbReference>
<evidence type="ECO:0000256" key="1">
    <source>
        <dbReference type="ARBA" id="ARBA00006594"/>
    </source>
</evidence>
<dbReference type="InterPro" id="IPR011639">
    <property type="entry name" value="MethylTrfase_TaqI-like_dom"/>
</dbReference>
<organism evidence="9 10">
    <name type="scientific">Pseudomonas fluvialis</name>
    <dbReference type="NCBI Taxonomy" id="1793966"/>
    <lineage>
        <taxon>Bacteria</taxon>
        <taxon>Pseudomonadati</taxon>
        <taxon>Pseudomonadota</taxon>
        <taxon>Gammaproteobacteria</taxon>
        <taxon>Pseudomonadales</taxon>
        <taxon>Pseudomonadaceae</taxon>
        <taxon>Pseudomonas</taxon>
    </lineage>
</organism>
<comment type="catalytic activity">
    <reaction evidence="7">
        <text>a 2'-deoxyadenosine in DNA + S-adenosyl-L-methionine = an N(6)-methyl-2'-deoxyadenosine in DNA + S-adenosyl-L-homocysteine + H(+)</text>
        <dbReference type="Rhea" id="RHEA:15197"/>
        <dbReference type="Rhea" id="RHEA-COMP:12418"/>
        <dbReference type="Rhea" id="RHEA-COMP:12419"/>
        <dbReference type="ChEBI" id="CHEBI:15378"/>
        <dbReference type="ChEBI" id="CHEBI:57856"/>
        <dbReference type="ChEBI" id="CHEBI:59789"/>
        <dbReference type="ChEBI" id="CHEBI:90615"/>
        <dbReference type="ChEBI" id="CHEBI:90616"/>
        <dbReference type="EC" id="2.1.1.72"/>
    </reaction>
</comment>
<protein>
    <recommendedName>
        <fullName evidence="2">site-specific DNA-methyltransferase (adenine-specific)</fullName>
        <ecNumber evidence="2">2.1.1.72</ecNumber>
    </recommendedName>
</protein>
<keyword evidence="6" id="KW-0680">Restriction system</keyword>
<comment type="similarity">
    <text evidence="1">Belongs to the N(4)/N(6)-methyltransferase family.</text>
</comment>
<dbReference type="GO" id="GO:0003676">
    <property type="term" value="F:nucleic acid binding"/>
    <property type="evidence" value="ECO:0007669"/>
    <property type="project" value="InterPro"/>
</dbReference>
<dbReference type="SUPFAM" id="SSF53335">
    <property type="entry name" value="S-adenosyl-L-methionine-dependent methyltransferases"/>
    <property type="match status" value="1"/>
</dbReference>
<name>A0A2I0CRT7_9PSED</name>
<evidence type="ECO:0000256" key="3">
    <source>
        <dbReference type="ARBA" id="ARBA00022603"/>
    </source>
</evidence>
<dbReference type="GO" id="GO:0009307">
    <property type="term" value="P:DNA restriction-modification system"/>
    <property type="evidence" value="ECO:0007669"/>
    <property type="project" value="UniProtKB-KW"/>
</dbReference>
<dbReference type="PROSITE" id="PS00092">
    <property type="entry name" value="N6_MTASE"/>
    <property type="match status" value="1"/>
</dbReference>
<feature type="domain" description="Type II methyltransferase M.TaqI-like" evidence="8">
    <location>
        <begin position="134"/>
        <end position="231"/>
    </location>
</feature>
<sequence length="555" mass="61273">MAATEALATEGGHEARGAIFTRSEVVDFILDLAGYTEDKPLHEKRLLEPSFGGGDFLLPIVQRLLSAWRAARPIGTAVDDLGDAIRAVELHHDTFRSTYAAVVALLKREGLSANAATALAGRWLSQGDFLLAPLEGQFDFVVGNPPYVRPELIPAPLLAEYRSRYQTMYDRADIYIPFIERSLTALSAGGNLGFICADRWMKNRYGGPLRSLVAERFHLKVYVDMVDTPAFHSDVIAYPAITIISREGGGATRIAHRPSIDRATLTTLAGLLSAPTLPKDAGPVRELARVTNGAEPWLLESSDQMALIRRLEGAFPLLEEAGCKVGIGVATGADKAFIGDFESLNVEPDRKLPLVTTKDIMTGEVQWRGQGVINPFAESGGLVDLGEYPRLRRYLEARRDVIAGRHCAKKAPANWYRTIDRITPALAARPKLLIPDIKGESHIVFEGGELYPSHNLYYVTSDDWDLRALQAVLLSAVSRLFVATYSTKMRGGFLRFQAQYLRRIRIPRWADVPEPLRRELAEAAIKRDVQACNRAVFRLYGLSHEERSALGGNGE</sequence>
<dbReference type="GO" id="GO:0009007">
    <property type="term" value="F:site-specific DNA-methyltransferase (adenine-specific) activity"/>
    <property type="evidence" value="ECO:0007669"/>
    <property type="project" value="UniProtKB-EC"/>
</dbReference>
<reference evidence="10" key="1">
    <citation type="submission" date="2017-12" db="EMBL/GenBank/DDBJ databases">
        <authorList>
            <person name="Yu X.-Y."/>
        </authorList>
    </citation>
    <scope>NUCLEOTIDE SEQUENCE [LARGE SCALE GENOMIC DNA]</scope>
    <source>
        <strain evidence="10">ZYSR67-Z</strain>
    </source>
</reference>
<dbReference type="GO" id="GO:0032259">
    <property type="term" value="P:methylation"/>
    <property type="evidence" value="ECO:0007669"/>
    <property type="project" value="UniProtKB-KW"/>
</dbReference>
<evidence type="ECO:0000256" key="4">
    <source>
        <dbReference type="ARBA" id="ARBA00022679"/>
    </source>
</evidence>
<proteinExistence type="inferred from homology"/>
<dbReference type="Gene3D" id="3.40.50.150">
    <property type="entry name" value="Vaccinia Virus protein VP39"/>
    <property type="match status" value="1"/>
</dbReference>
<evidence type="ECO:0000259" key="8">
    <source>
        <dbReference type="Pfam" id="PF07669"/>
    </source>
</evidence>
<evidence type="ECO:0000256" key="5">
    <source>
        <dbReference type="ARBA" id="ARBA00022691"/>
    </source>
</evidence>
<dbReference type="EMBL" id="PIYS01000006">
    <property type="protein sequence ID" value="PKF71877.1"/>
    <property type="molecule type" value="Genomic_DNA"/>
</dbReference>
<dbReference type="PRINTS" id="PR00507">
    <property type="entry name" value="N12N6MTFRASE"/>
</dbReference>
<evidence type="ECO:0000256" key="2">
    <source>
        <dbReference type="ARBA" id="ARBA00011900"/>
    </source>
</evidence>
<dbReference type="EC" id="2.1.1.72" evidence="2"/>
<dbReference type="PANTHER" id="PTHR33841">
    <property type="entry name" value="DNA METHYLTRANSFERASE YEEA-RELATED"/>
    <property type="match status" value="1"/>
</dbReference>
<dbReference type="PANTHER" id="PTHR33841:SF5">
    <property type="entry name" value="DNA METHYLASE (MODIFICATION METHYLASE) (METHYLTRANSFERASE)-RELATED"/>
    <property type="match status" value="1"/>
</dbReference>
<dbReference type="InterPro" id="IPR050953">
    <property type="entry name" value="N4_N6_ade-DNA_methylase"/>
</dbReference>
<dbReference type="RefSeq" id="WP_101193036.1">
    <property type="nucleotide sequence ID" value="NZ_PIYS01000006.1"/>
</dbReference>
<keyword evidence="4" id="KW-0808">Transferase</keyword>
<evidence type="ECO:0000256" key="6">
    <source>
        <dbReference type="ARBA" id="ARBA00022747"/>
    </source>
</evidence>
<evidence type="ECO:0000313" key="10">
    <source>
        <dbReference type="Proteomes" id="UP000242861"/>
    </source>
</evidence>